<proteinExistence type="predicted"/>
<dbReference type="OrthoDB" id="9767511at2"/>
<dbReference type="Gene3D" id="3.40.50.300">
    <property type="entry name" value="P-loop containing nucleotide triphosphate hydrolases"/>
    <property type="match status" value="1"/>
</dbReference>
<accession>A0A1T5JRN5</accession>
<reference evidence="1 2" key="1">
    <citation type="submission" date="2017-02" db="EMBL/GenBank/DDBJ databases">
        <authorList>
            <person name="Peterson S.W."/>
        </authorList>
    </citation>
    <scope>NUCLEOTIDE SEQUENCE [LARGE SCALE GENOMIC DNA]</scope>
    <source>
        <strain evidence="1 2">DSM 25262</strain>
    </source>
</reference>
<dbReference type="RefSeq" id="WP_079685948.1">
    <property type="nucleotide sequence ID" value="NZ_FUZU01000001.1"/>
</dbReference>
<name>A0A1T5JRN5_9BACT</name>
<evidence type="ECO:0000313" key="1">
    <source>
        <dbReference type="EMBL" id="SKC54051.1"/>
    </source>
</evidence>
<organism evidence="1 2">
    <name type="scientific">Ohtaekwangia koreensis</name>
    <dbReference type="NCBI Taxonomy" id="688867"/>
    <lineage>
        <taxon>Bacteria</taxon>
        <taxon>Pseudomonadati</taxon>
        <taxon>Bacteroidota</taxon>
        <taxon>Cytophagia</taxon>
        <taxon>Cytophagales</taxon>
        <taxon>Fulvivirgaceae</taxon>
        <taxon>Ohtaekwangia</taxon>
    </lineage>
</organism>
<dbReference type="STRING" id="688867.SAMN05660236_1408"/>
<dbReference type="EMBL" id="FUZU01000001">
    <property type="protein sequence ID" value="SKC54051.1"/>
    <property type="molecule type" value="Genomic_DNA"/>
</dbReference>
<gene>
    <name evidence="1" type="ORF">SAMN05660236_1408</name>
</gene>
<evidence type="ECO:0000313" key="2">
    <source>
        <dbReference type="Proteomes" id="UP000190961"/>
    </source>
</evidence>
<evidence type="ECO:0008006" key="3">
    <source>
        <dbReference type="Google" id="ProtNLM"/>
    </source>
</evidence>
<dbReference type="Proteomes" id="UP000190961">
    <property type="component" value="Unassembled WGS sequence"/>
</dbReference>
<protein>
    <recommendedName>
        <fullName evidence="3">HPr Serine kinase C-terminal domain-containing protein</fullName>
    </recommendedName>
</protein>
<dbReference type="AlphaFoldDB" id="A0A1T5JRN5"/>
<dbReference type="SUPFAM" id="SSF53795">
    <property type="entry name" value="PEP carboxykinase-like"/>
    <property type="match status" value="1"/>
</dbReference>
<sequence>MNASHPEQFFKTLKALYSSSSTRQRSAVHVRLAESFLTIHFSRPEIKAYMLSSLSHILIDNVHSAAITIYCFDSPLLTTFPWQGQNYGVQGAIEGFNTPRFQTAYQHGSGAVMMYDHDTKEGIYWVKDFNDIPYWERSFPFRTILHWWSRDTTLLLLHAAGIAQKYSSALLSGKSGSGKSSTTLSCLLRDDLQIAGDDYVLVDTETSMLYSLYNCAKVEWDNLERLDFLKPLVDRNIKEAEKAMIFMHDTCTEKVMQKSRLDYAFVPVVCKANKTTIVECTEAEVLKSIAPTTMFQLPSGQTETFKKCIALTKKLKPYRIELGTEASEIAAVISEFFIQKRQVL</sequence>
<keyword evidence="2" id="KW-1185">Reference proteome</keyword>
<dbReference type="InterPro" id="IPR027417">
    <property type="entry name" value="P-loop_NTPase"/>
</dbReference>